<dbReference type="FunFam" id="2.30.29.30:FF:000002">
    <property type="entry name" value="Band 4.1-like protein 5 isoform 1"/>
    <property type="match status" value="1"/>
</dbReference>
<comment type="caution">
    <text evidence="3">The sequence shown here is derived from an EMBL/GenBank/DDBJ whole genome shotgun (WGS) entry which is preliminary data.</text>
</comment>
<dbReference type="EMBL" id="CAJVCH010409868">
    <property type="protein sequence ID" value="CAG7818039.1"/>
    <property type="molecule type" value="Genomic_DNA"/>
</dbReference>
<evidence type="ECO:0000256" key="1">
    <source>
        <dbReference type="SAM" id="MobiDB-lite"/>
    </source>
</evidence>
<feature type="region of interest" description="Disordered" evidence="1">
    <location>
        <begin position="135"/>
        <end position="168"/>
    </location>
</feature>
<feature type="compositionally biased region" description="Basic and acidic residues" evidence="1">
    <location>
        <begin position="101"/>
        <end position="122"/>
    </location>
</feature>
<feature type="region of interest" description="Disordered" evidence="1">
    <location>
        <begin position="100"/>
        <end position="123"/>
    </location>
</feature>
<dbReference type="SMART" id="SM01196">
    <property type="entry name" value="FERM_C"/>
    <property type="match status" value="1"/>
</dbReference>
<dbReference type="Proteomes" id="UP000708208">
    <property type="component" value="Unassembled WGS sequence"/>
</dbReference>
<dbReference type="GO" id="GO:0031032">
    <property type="term" value="P:actomyosin structure organization"/>
    <property type="evidence" value="ECO:0007669"/>
    <property type="project" value="TreeGrafter"/>
</dbReference>
<evidence type="ECO:0000259" key="2">
    <source>
        <dbReference type="PROSITE" id="PS50057"/>
    </source>
</evidence>
<gene>
    <name evidence="3" type="ORF">AFUS01_LOCUS28573</name>
</gene>
<proteinExistence type="predicted"/>
<feature type="domain" description="FERM" evidence="2">
    <location>
        <begin position="1"/>
        <end position="74"/>
    </location>
</feature>
<reference evidence="3" key="1">
    <citation type="submission" date="2021-06" db="EMBL/GenBank/DDBJ databases">
        <authorList>
            <person name="Hodson N. C."/>
            <person name="Mongue J. A."/>
            <person name="Jaron S. K."/>
        </authorList>
    </citation>
    <scope>NUCLEOTIDE SEQUENCE</scope>
</reference>
<dbReference type="AlphaFoldDB" id="A0A8J2PLA8"/>
<evidence type="ECO:0000313" key="4">
    <source>
        <dbReference type="Proteomes" id="UP000708208"/>
    </source>
</evidence>
<dbReference type="SMART" id="SM01195">
    <property type="entry name" value="FA"/>
    <property type="match status" value="1"/>
</dbReference>
<dbReference type="OrthoDB" id="9990815at2759"/>
<dbReference type="InterPro" id="IPR014847">
    <property type="entry name" value="FA"/>
</dbReference>
<protein>
    <recommendedName>
        <fullName evidence="2">FERM domain-containing protein</fullName>
    </recommendedName>
</protein>
<sequence>MGISVYHNGIKINTFSWSKITKIAFKRKGFFIQLRRELSEEYDTLLMFDCWSYRSCKKLWKSCVEHHAFFRLSAPPPPNRRPALLFLALGSRFRYSGRTEYQTREDASSRSQSRERERERRTFFRSPSKKLNFLRQTLGGNNRSRENSRGRSKEREKDRSCVELRDRGETNKENIEVVNSNNSGSQYYSNSQSSTVQLHAPSSVIINSAGVSANGMIRDANGIIRDANGIIREPNGIIRDSLYEVIQAPASAGRHAVAGVKTSNIRAYDKVHQSGCDKEPRQAWAEQDLSDDSCFWLTE</sequence>
<keyword evidence="4" id="KW-1185">Reference proteome</keyword>
<name>A0A8J2PLA8_9HEXA</name>
<accession>A0A8J2PLA8</accession>
<organism evidence="3 4">
    <name type="scientific">Allacma fusca</name>
    <dbReference type="NCBI Taxonomy" id="39272"/>
    <lineage>
        <taxon>Eukaryota</taxon>
        <taxon>Metazoa</taxon>
        <taxon>Ecdysozoa</taxon>
        <taxon>Arthropoda</taxon>
        <taxon>Hexapoda</taxon>
        <taxon>Collembola</taxon>
        <taxon>Symphypleona</taxon>
        <taxon>Sminthuridae</taxon>
        <taxon>Allacma</taxon>
    </lineage>
</organism>
<evidence type="ECO:0000313" key="3">
    <source>
        <dbReference type="EMBL" id="CAG7818039.1"/>
    </source>
</evidence>
<dbReference type="GO" id="GO:0005856">
    <property type="term" value="C:cytoskeleton"/>
    <property type="evidence" value="ECO:0007669"/>
    <property type="project" value="TreeGrafter"/>
</dbReference>
<dbReference type="InterPro" id="IPR018980">
    <property type="entry name" value="FERM_PH-like_C"/>
</dbReference>
<dbReference type="PANTHER" id="PTHR23280:SF27">
    <property type="entry name" value="TYROSINE-PROTEIN PHOSPHATASE NON-RECEPTOR TYPE"/>
    <property type="match status" value="1"/>
</dbReference>
<dbReference type="InterPro" id="IPR000299">
    <property type="entry name" value="FERM_domain"/>
</dbReference>
<feature type="non-terminal residue" evidence="3">
    <location>
        <position position="299"/>
    </location>
</feature>
<dbReference type="PANTHER" id="PTHR23280">
    <property type="entry name" value="4.1 G PROTEIN"/>
    <property type="match status" value="1"/>
</dbReference>
<dbReference type="PROSITE" id="PS50057">
    <property type="entry name" value="FERM_3"/>
    <property type="match status" value="1"/>
</dbReference>
<dbReference type="Pfam" id="PF08736">
    <property type="entry name" value="FA"/>
    <property type="match status" value="1"/>
</dbReference>
<dbReference type="Pfam" id="PF09380">
    <property type="entry name" value="FERM_C"/>
    <property type="match status" value="1"/>
</dbReference>
<feature type="compositionally biased region" description="Basic and acidic residues" evidence="1">
    <location>
        <begin position="143"/>
        <end position="168"/>
    </location>
</feature>